<reference evidence="1 2" key="3">
    <citation type="journal article" date="2022" name="Microbiol. Spectr.">
        <title>Folding features and dynamics of 3D genome architecture in plant fungal pathogens.</title>
        <authorList>
            <person name="Xia C."/>
        </authorList>
    </citation>
    <scope>NUCLEOTIDE SEQUENCE [LARGE SCALE GENOMIC DNA]</scope>
    <source>
        <strain evidence="1 2">93-210</strain>
    </source>
</reference>
<gene>
    <name evidence="1" type="ORF">MJO28_013417</name>
</gene>
<proteinExistence type="predicted"/>
<protein>
    <submittedName>
        <fullName evidence="1">Uncharacterized protein</fullName>
    </submittedName>
</protein>
<keyword evidence="2" id="KW-1185">Reference proteome</keyword>
<name>A0ACC0DY94_9BASI</name>
<dbReference type="Proteomes" id="UP001060170">
    <property type="component" value="Chromosome 13"/>
</dbReference>
<sequence>MRSTALISVVGHHQSKTHWYSWGCYRNLKVLNWPICATQHRSSFHPSRTLINLQSTRHSLWATASTHSFYSTTINMRVSCLFVTVAVIFAGQNNALPVEGLPNLPVLGNEGHLVNKVTGTLDTVPVVGGLTDGLLGEKNDNLLKVKVAKLNGKNSLLRRQGLPVVSTVGGLVSGVETLPLIGGVESIAPVSGGVTSKLGLNRVLPNDNVVGSLDSVAPVGKGVTSEVKPLNADLPNVKKISSKTDKALPVSSLDGTVPSILKRQSIPLVGSLPVVGGLTSSLPGLGLPSMPAMPALPLAVPGLSSVPVVGGLESAL</sequence>
<comment type="caution">
    <text evidence="1">The sequence shown here is derived from an EMBL/GenBank/DDBJ whole genome shotgun (WGS) entry which is preliminary data.</text>
</comment>
<evidence type="ECO:0000313" key="1">
    <source>
        <dbReference type="EMBL" id="KAI7941132.1"/>
    </source>
</evidence>
<evidence type="ECO:0000313" key="2">
    <source>
        <dbReference type="Proteomes" id="UP001060170"/>
    </source>
</evidence>
<dbReference type="EMBL" id="CM045877">
    <property type="protein sequence ID" value="KAI7941132.1"/>
    <property type="molecule type" value="Genomic_DNA"/>
</dbReference>
<accession>A0ACC0DY94</accession>
<reference evidence="2" key="2">
    <citation type="journal article" date="2018" name="Mol. Plant Microbe Interact.">
        <title>Genome sequence resources for the wheat stripe rust pathogen (Puccinia striiformis f. sp. tritici) and the barley stripe rust pathogen (Puccinia striiformis f. sp. hordei).</title>
        <authorList>
            <person name="Xia C."/>
            <person name="Wang M."/>
            <person name="Yin C."/>
            <person name="Cornejo O.E."/>
            <person name="Hulbert S.H."/>
            <person name="Chen X."/>
        </authorList>
    </citation>
    <scope>NUCLEOTIDE SEQUENCE [LARGE SCALE GENOMIC DNA]</scope>
    <source>
        <strain evidence="2">93-210</strain>
    </source>
</reference>
<organism evidence="1 2">
    <name type="scientific">Puccinia striiformis f. sp. tritici</name>
    <dbReference type="NCBI Taxonomy" id="168172"/>
    <lineage>
        <taxon>Eukaryota</taxon>
        <taxon>Fungi</taxon>
        <taxon>Dikarya</taxon>
        <taxon>Basidiomycota</taxon>
        <taxon>Pucciniomycotina</taxon>
        <taxon>Pucciniomycetes</taxon>
        <taxon>Pucciniales</taxon>
        <taxon>Pucciniaceae</taxon>
        <taxon>Puccinia</taxon>
    </lineage>
</organism>
<reference evidence="2" key="1">
    <citation type="journal article" date="2018" name="BMC Genomics">
        <title>Genomic insights into host adaptation between the wheat stripe rust pathogen (Puccinia striiformis f. sp. tritici) and the barley stripe rust pathogen (Puccinia striiformis f. sp. hordei).</title>
        <authorList>
            <person name="Xia C."/>
            <person name="Wang M."/>
            <person name="Yin C."/>
            <person name="Cornejo O.E."/>
            <person name="Hulbert S.H."/>
            <person name="Chen X."/>
        </authorList>
    </citation>
    <scope>NUCLEOTIDE SEQUENCE [LARGE SCALE GENOMIC DNA]</scope>
    <source>
        <strain evidence="2">93-210</strain>
    </source>
</reference>